<comment type="caution">
    <text evidence="2">The sequence shown here is derived from an EMBL/GenBank/DDBJ whole genome shotgun (WGS) entry which is preliminary data.</text>
</comment>
<sequence>MLRIHDARTGQAEPVPSGPLRIRVHGPAPRTHVVGDLLRRVAGRTRREVRLYCAGSSAPERDLDELNVRPPDLGAGASAELHVAEHGGEPPPAGAFLGVRPATGPGTVPDGLDPLSVRLAMLRVPYRDPLDLGGTVLPDADAELRRLRGLVAGWARSPGRPMHRAYADEATAALFDDLDVRGALAVLDRLAADPEVPDGAKLETFIHLDLLLALDLVRDIGR</sequence>
<dbReference type="AlphaFoldDB" id="A0A365H5T1"/>
<gene>
    <name evidence="2" type="ORF">DPM19_15995</name>
</gene>
<proteinExistence type="predicted"/>
<accession>A0A365H5T1</accession>
<dbReference type="EMBL" id="QLYX01000006">
    <property type="protein sequence ID" value="RAY14455.1"/>
    <property type="molecule type" value="Genomic_DNA"/>
</dbReference>
<organism evidence="2 3">
    <name type="scientific">Actinomadura craniellae</name>
    <dbReference type="NCBI Taxonomy" id="2231787"/>
    <lineage>
        <taxon>Bacteria</taxon>
        <taxon>Bacillati</taxon>
        <taxon>Actinomycetota</taxon>
        <taxon>Actinomycetes</taxon>
        <taxon>Streptosporangiales</taxon>
        <taxon>Thermomonosporaceae</taxon>
        <taxon>Actinomadura</taxon>
    </lineage>
</organism>
<dbReference type="RefSeq" id="WP_111868275.1">
    <property type="nucleotide sequence ID" value="NZ_QLYX01000006.1"/>
</dbReference>
<dbReference type="OrthoDB" id="4458334at2"/>
<evidence type="ECO:0000313" key="3">
    <source>
        <dbReference type="Proteomes" id="UP000251891"/>
    </source>
</evidence>
<evidence type="ECO:0000313" key="2">
    <source>
        <dbReference type="EMBL" id="RAY14455.1"/>
    </source>
</evidence>
<dbReference type="Proteomes" id="UP000251891">
    <property type="component" value="Unassembled WGS sequence"/>
</dbReference>
<evidence type="ECO:0000256" key="1">
    <source>
        <dbReference type="SAM" id="MobiDB-lite"/>
    </source>
</evidence>
<feature type="region of interest" description="Disordered" evidence="1">
    <location>
        <begin position="1"/>
        <end position="20"/>
    </location>
</feature>
<keyword evidence="3" id="KW-1185">Reference proteome</keyword>
<protein>
    <submittedName>
        <fullName evidence="2">Uncharacterized protein</fullName>
    </submittedName>
</protein>
<reference evidence="2 3" key="1">
    <citation type="submission" date="2018-06" db="EMBL/GenBank/DDBJ databases">
        <title>Actinomadura craniellae sp. nov. isolated from marine sponge Craniella sp.</title>
        <authorList>
            <person name="Li L."/>
            <person name="Xu Q.H."/>
            <person name="Lin H.W."/>
            <person name="Lu Y.H."/>
        </authorList>
    </citation>
    <scope>NUCLEOTIDE SEQUENCE [LARGE SCALE GENOMIC DNA]</scope>
    <source>
        <strain evidence="2 3">LHW63021</strain>
    </source>
</reference>
<name>A0A365H5T1_9ACTN</name>